<dbReference type="GO" id="GO:0003779">
    <property type="term" value="F:actin binding"/>
    <property type="evidence" value="ECO:0007669"/>
    <property type="project" value="UniProtKB-KW"/>
</dbReference>
<feature type="region of interest" description="Disordered" evidence="8">
    <location>
        <begin position="423"/>
        <end position="453"/>
    </location>
</feature>
<dbReference type="GO" id="GO:0005737">
    <property type="term" value="C:cytoplasm"/>
    <property type="evidence" value="ECO:0007669"/>
    <property type="project" value="UniProtKB-SubCell"/>
</dbReference>
<dbReference type="PANTHER" id="PTHR22692">
    <property type="entry name" value="MYOSIN VII, XV"/>
    <property type="match status" value="1"/>
</dbReference>
<accession>A0AAN8WBJ9</accession>
<dbReference type="SMART" id="SM00295">
    <property type="entry name" value="B41"/>
    <property type="match status" value="1"/>
</dbReference>
<reference evidence="12 13" key="1">
    <citation type="submission" date="2023-11" db="EMBL/GenBank/DDBJ databases">
        <title>Halocaridina rubra genome assembly.</title>
        <authorList>
            <person name="Smith C."/>
        </authorList>
    </citation>
    <scope>NUCLEOTIDE SEQUENCE [LARGE SCALE GENOMIC DNA]</scope>
    <source>
        <strain evidence="12">EP-1</strain>
        <tissue evidence="12">Whole</tissue>
    </source>
</reference>
<dbReference type="Gene3D" id="2.30.30.40">
    <property type="entry name" value="SH3 Domains"/>
    <property type="match status" value="1"/>
</dbReference>
<evidence type="ECO:0000256" key="3">
    <source>
        <dbReference type="ARBA" id="ARBA00022443"/>
    </source>
</evidence>
<keyword evidence="3 7" id="KW-0728">SH3 domain</keyword>
<dbReference type="Pfam" id="PF14604">
    <property type="entry name" value="SH3_9"/>
    <property type="match status" value="1"/>
</dbReference>
<feature type="domain" description="MyTH4" evidence="11">
    <location>
        <begin position="525"/>
        <end position="679"/>
    </location>
</feature>
<evidence type="ECO:0000259" key="11">
    <source>
        <dbReference type="PROSITE" id="PS51016"/>
    </source>
</evidence>
<feature type="domain" description="FERM" evidence="10">
    <location>
        <begin position="684"/>
        <end position="990"/>
    </location>
</feature>
<dbReference type="SUPFAM" id="SSF50729">
    <property type="entry name" value="PH domain-like"/>
    <property type="match status" value="1"/>
</dbReference>
<dbReference type="SUPFAM" id="SSF50044">
    <property type="entry name" value="SH3-domain"/>
    <property type="match status" value="1"/>
</dbReference>
<dbReference type="EMBL" id="JAXCGZ010023317">
    <property type="protein sequence ID" value="KAK7013629.1"/>
    <property type="molecule type" value="Genomic_DNA"/>
</dbReference>
<dbReference type="PROSITE" id="PS50002">
    <property type="entry name" value="SH3"/>
    <property type="match status" value="1"/>
</dbReference>
<evidence type="ECO:0000256" key="8">
    <source>
        <dbReference type="SAM" id="MobiDB-lite"/>
    </source>
</evidence>
<dbReference type="InterPro" id="IPR002404">
    <property type="entry name" value="IRS_PTB"/>
</dbReference>
<dbReference type="InterPro" id="IPR036028">
    <property type="entry name" value="SH3-like_dom_sf"/>
</dbReference>
<evidence type="ECO:0000259" key="10">
    <source>
        <dbReference type="PROSITE" id="PS50057"/>
    </source>
</evidence>
<dbReference type="InterPro" id="IPR000299">
    <property type="entry name" value="FERM_domain"/>
</dbReference>
<evidence type="ECO:0000256" key="6">
    <source>
        <dbReference type="ARBA" id="ARBA00023203"/>
    </source>
</evidence>
<dbReference type="InterPro" id="IPR019748">
    <property type="entry name" value="FERM_central"/>
</dbReference>
<dbReference type="SUPFAM" id="SSF47031">
    <property type="entry name" value="Second domain of FERM"/>
    <property type="match status" value="1"/>
</dbReference>
<sequence>MKHNALSSKVAMIPDPDYSDIEHDSLEPLDKILETQVKPGFALNPTYALPEDTLGIKFLRQDIIESANQKCHIKTSEGDVERHKDNVIADHNTEGVSNHLTVPLEQHVPEDTHVDKSVLEWKFLKDIVEIQDTTVGNDSKVKSLFSKESENWRHLQRWVEEGLTCNEEYSVVKKRDEEKFMDIYNSVCEDISIQGSIRNLSNAESIEVNEHERTSITSYSRDSWDLSSPSVSVYPHVSFIDEEDPYNPSLPPIPILDSLVDPNIEIIETDRKSKDRLPVRSKLREITAISPPLDDWHDTMSATSRLGWALILYHGVRNKFKPHAFARLAFQGSREFVRAVADYVTRESTLLSFKKGDIIRVTSQDRYGDSGWLQGSLDGRTGMFPVEYVSPIARSEARYAVKHSKVDHIDSSLLENESSIHNVSVSSQQHTTHVTLAHSHHDDSGHSSGGEGTAVMALNGNSAIVHDGKHSLLQFALQHFRLSKEQGLIQSNGTLQTNTKSKKKKNNKDHQAEWTWKEQVEMVKFSQSPLTQSLLPLEPELSQLGVENFLAVMRYMGDYPMQSLNTEVHCVYTILMNCHKHLLLRDEVYCQIMKQTTNNKSSIPDSCQRGWRLFCIVAAYFTCSENLKPYLFKYLETAAYDKRRAYHGTAMVCLQNLRKTFKYGGRKNVPSIEEITAITAGRNSKRQIYRLPGGTERVINTKSTSVVQDIIEEMCQLISVRSPHEQEEYSLYCIVEGDTFTMPLAREEYILDVTTELQKNQQVFYLIFCRSVWYYPLRSDNALYYEVVFNQIAPDYLEGLLLVTPGEQLQQDVIYDIAKVAALLHRAADLEDVPTMKEVKYLLPKPALTVRDVKPPQWVNMVQQAWVEVAPMTSLQAKAQVLEILQSWPLFGSSFFAVKRVTENKEHTDHILALNKNGVHFLDLLTHETVIKYSLPEVLSTRKVKNGDSLYLDMKCGNLMQQRITQIQTDQAHEISRLIRQYITIEQRTLGSQPRGDIPSDVTLSR</sequence>
<evidence type="ECO:0008006" key="14">
    <source>
        <dbReference type="Google" id="ProtNLM"/>
    </source>
</evidence>
<dbReference type="CDD" id="cd13201">
    <property type="entry name" value="FERM_C_MyoXV"/>
    <property type="match status" value="1"/>
</dbReference>
<protein>
    <recommendedName>
        <fullName evidence="14">Unconventional myosin-XV</fullName>
    </recommendedName>
</protein>
<dbReference type="AlphaFoldDB" id="A0AAN8WBJ9"/>
<dbReference type="PROSITE" id="PS50057">
    <property type="entry name" value="FERM_3"/>
    <property type="match status" value="1"/>
</dbReference>
<dbReference type="GO" id="GO:0005856">
    <property type="term" value="C:cytoskeleton"/>
    <property type="evidence" value="ECO:0007669"/>
    <property type="project" value="InterPro"/>
</dbReference>
<dbReference type="InterPro" id="IPR041795">
    <property type="entry name" value="MyoXV_FERM_C"/>
</dbReference>
<dbReference type="Proteomes" id="UP001381693">
    <property type="component" value="Unassembled WGS sequence"/>
</dbReference>
<dbReference type="InterPro" id="IPR051567">
    <property type="entry name" value="Unconventional_Myosin_ATPase"/>
</dbReference>
<comment type="subcellular location">
    <subcellularLocation>
        <location evidence="1">Cytoplasm</location>
    </subcellularLocation>
</comment>
<dbReference type="CDD" id="cd14473">
    <property type="entry name" value="FERM_B-lobe"/>
    <property type="match status" value="1"/>
</dbReference>
<dbReference type="InterPro" id="IPR000857">
    <property type="entry name" value="MyTH4_dom"/>
</dbReference>
<dbReference type="GO" id="GO:0071944">
    <property type="term" value="C:cell periphery"/>
    <property type="evidence" value="ECO:0007669"/>
    <property type="project" value="UniProtKB-ARBA"/>
</dbReference>
<dbReference type="GO" id="GO:0009887">
    <property type="term" value="P:animal organ morphogenesis"/>
    <property type="evidence" value="ECO:0007669"/>
    <property type="project" value="UniProtKB-ARBA"/>
</dbReference>
<keyword evidence="6" id="KW-0009">Actin-binding</keyword>
<organism evidence="12 13">
    <name type="scientific">Halocaridina rubra</name>
    <name type="common">Hawaiian red shrimp</name>
    <dbReference type="NCBI Taxonomy" id="373956"/>
    <lineage>
        <taxon>Eukaryota</taxon>
        <taxon>Metazoa</taxon>
        <taxon>Ecdysozoa</taxon>
        <taxon>Arthropoda</taxon>
        <taxon>Crustacea</taxon>
        <taxon>Multicrustacea</taxon>
        <taxon>Malacostraca</taxon>
        <taxon>Eumalacostraca</taxon>
        <taxon>Eucarida</taxon>
        <taxon>Decapoda</taxon>
        <taxon>Pleocyemata</taxon>
        <taxon>Caridea</taxon>
        <taxon>Atyoidea</taxon>
        <taxon>Atyidae</taxon>
        <taxon>Halocaridina</taxon>
    </lineage>
</organism>
<gene>
    <name evidence="12" type="ORF">SK128_022807</name>
</gene>
<dbReference type="Gene3D" id="1.25.40.530">
    <property type="entry name" value="MyTH4 domain"/>
    <property type="match status" value="1"/>
</dbReference>
<dbReference type="InterPro" id="IPR001452">
    <property type="entry name" value="SH3_domain"/>
</dbReference>
<dbReference type="InterPro" id="IPR019749">
    <property type="entry name" value="Band_41_domain"/>
</dbReference>
<dbReference type="InterPro" id="IPR038185">
    <property type="entry name" value="MyTH4_dom_sf"/>
</dbReference>
<dbReference type="GO" id="GO:0048731">
    <property type="term" value="P:system development"/>
    <property type="evidence" value="ECO:0007669"/>
    <property type="project" value="UniProtKB-ARBA"/>
</dbReference>
<evidence type="ECO:0000256" key="1">
    <source>
        <dbReference type="ARBA" id="ARBA00004496"/>
    </source>
</evidence>
<evidence type="ECO:0000256" key="2">
    <source>
        <dbReference type="ARBA" id="ARBA00008314"/>
    </source>
</evidence>
<evidence type="ECO:0000313" key="13">
    <source>
        <dbReference type="Proteomes" id="UP001381693"/>
    </source>
</evidence>
<comment type="caution">
    <text evidence="12">The sequence shown here is derived from an EMBL/GenBank/DDBJ whole genome shotgun (WGS) entry which is preliminary data.</text>
</comment>
<evidence type="ECO:0000256" key="4">
    <source>
        <dbReference type="ARBA" id="ARBA00022490"/>
    </source>
</evidence>
<evidence type="ECO:0000259" key="9">
    <source>
        <dbReference type="PROSITE" id="PS50002"/>
    </source>
</evidence>
<keyword evidence="4" id="KW-0963">Cytoplasm</keyword>
<dbReference type="PANTHER" id="PTHR22692:SF26">
    <property type="entry name" value="SH3 DOMAIN-CONTAINING PROTEIN"/>
    <property type="match status" value="1"/>
</dbReference>
<evidence type="ECO:0000313" key="12">
    <source>
        <dbReference type="EMBL" id="KAK7013629.1"/>
    </source>
</evidence>
<evidence type="ECO:0000256" key="7">
    <source>
        <dbReference type="PROSITE-ProRule" id="PRU00192"/>
    </source>
</evidence>
<evidence type="ECO:0000256" key="5">
    <source>
        <dbReference type="ARBA" id="ARBA00022737"/>
    </source>
</evidence>
<dbReference type="InterPro" id="IPR011993">
    <property type="entry name" value="PH-like_dom_sf"/>
</dbReference>
<feature type="compositionally biased region" description="Polar residues" evidence="8">
    <location>
        <begin position="423"/>
        <end position="434"/>
    </location>
</feature>
<feature type="domain" description="SH3" evidence="9">
    <location>
        <begin position="332"/>
        <end position="394"/>
    </location>
</feature>
<keyword evidence="13" id="KW-1185">Reference proteome</keyword>
<comment type="similarity">
    <text evidence="2">Belongs to the TRAFAC class myosin-kinesin ATPase superfamily. Myosin family.</text>
</comment>
<name>A0AAN8WBJ9_HALRR</name>
<feature type="region of interest" description="Disordered" evidence="8">
    <location>
        <begin position="491"/>
        <end position="511"/>
    </location>
</feature>
<dbReference type="InterPro" id="IPR035963">
    <property type="entry name" value="FERM_2"/>
</dbReference>
<keyword evidence="5" id="KW-0677">Repeat</keyword>
<dbReference type="SMART" id="SM00139">
    <property type="entry name" value="MyTH4"/>
    <property type="match status" value="1"/>
</dbReference>
<dbReference type="PROSITE" id="PS51016">
    <property type="entry name" value="MYTH4"/>
    <property type="match status" value="1"/>
</dbReference>
<dbReference type="SMART" id="SM00326">
    <property type="entry name" value="SH3"/>
    <property type="match status" value="1"/>
</dbReference>
<proteinExistence type="inferred from homology"/>
<dbReference type="Pfam" id="PF00784">
    <property type="entry name" value="MyTH4"/>
    <property type="match status" value="1"/>
</dbReference>
<dbReference type="Gene3D" id="2.30.29.30">
    <property type="entry name" value="Pleckstrin-homology domain (PH domain)/Phosphotyrosine-binding domain (PTB)"/>
    <property type="match status" value="1"/>
</dbReference>
<dbReference type="Pfam" id="PF02174">
    <property type="entry name" value="IRS"/>
    <property type="match status" value="1"/>
</dbReference>